<evidence type="ECO:0000313" key="9">
    <source>
        <dbReference type="Proteomes" id="UP000075320"/>
    </source>
</evidence>
<dbReference type="Gene3D" id="3.40.30.10">
    <property type="entry name" value="Glutaredoxin"/>
    <property type="match status" value="1"/>
</dbReference>
<dbReference type="RefSeq" id="WP_061834921.1">
    <property type="nucleotide sequence ID" value="NZ_LUKE01000001.1"/>
</dbReference>
<accession>A0A150WSL8</accession>
<evidence type="ECO:0000256" key="1">
    <source>
        <dbReference type="ARBA" id="ARBA00005791"/>
    </source>
</evidence>
<dbReference type="Proteomes" id="UP000075320">
    <property type="component" value="Unassembled WGS sequence"/>
</dbReference>
<feature type="chain" id="PRO_5007573600" evidence="6">
    <location>
        <begin position="21"/>
        <end position="265"/>
    </location>
</feature>
<keyword evidence="3" id="KW-0560">Oxidoreductase</keyword>
<protein>
    <submittedName>
        <fullName evidence="8">Thiol:disulfide interchange protein</fullName>
    </submittedName>
</protein>
<dbReference type="OrthoDB" id="9807490at2"/>
<dbReference type="SUPFAM" id="SSF52833">
    <property type="entry name" value="Thioredoxin-like"/>
    <property type="match status" value="1"/>
</dbReference>
<dbReference type="AlphaFoldDB" id="A0A150WSL8"/>
<evidence type="ECO:0000313" key="8">
    <source>
        <dbReference type="EMBL" id="KYG67347.1"/>
    </source>
</evidence>
<evidence type="ECO:0000256" key="6">
    <source>
        <dbReference type="SAM" id="SignalP"/>
    </source>
</evidence>
<evidence type="ECO:0000256" key="2">
    <source>
        <dbReference type="ARBA" id="ARBA00022729"/>
    </source>
</evidence>
<dbReference type="InterPro" id="IPR013766">
    <property type="entry name" value="Thioredoxin_domain"/>
</dbReference>
<reference evidence="8 9" key="1">
    <citation type="submission" date="2016-03" db="EMBL/GenBank/DDBJ databases">
        <authorList>
            <person name="Ploux O."/>
        </authorList>
    </citation>
    <scope>NUCLEOTIDE SEQUENCE [LARGE SCALE GENOMIC DNA]</scope>
    <source>
        <strain evidence="8 9">R0</strain>
    </source>
</reference>
<dbReference type="EMBL" id="LUKE01000001">
    <property type="protein sequence ID" value="KYG67347.1"/>
    <property type="molecule type" value="Genomic_DNA"/>
</dbReference>
<keyword evidence="9" id="KW-1185">Reference proteome</keyword>
<dbReference type="InterPro" id="IPR036249">
    <property type="entry name" value="Thioredoxin-like_sf"/>
</dbReference>
<name>A0A150WSL8_BDEBC</name>
<dbReference type="GO" id="GO:0016491">
    <property type="term" value="F:oxidoreductase activity"/>
    <property type="evidence" value="ECO:0007669"/>
    <property type="project" value="UniProtKB-KW"/>
</dbReference>
<keyword evidence="2 6" id="KW-0732">Signal</keyword>
<feature type="signal peptide" evidence="6">
    <location>
        <begin position="1"/>
        <end position="20"/>
    </location>
</feature>
<comment type="similarity">
    <text evidence="1">Belongs to the thioredoxin family. DsbA subfamily.</text>
</comment>
<feature type="domain" description="Thioredoxin" evidence="7">
    <location>
        <begin position="56"/>
        <end position="257"/>
    </location>
</feature>
<evidence type="ECO:0000256" key="4">
    <source>
        <dbReference type="ARBA" id="ARBA00023157"/>
    </source>
</evidence>
<keyword evidence="5" id="KW-0676">Redox-active center</keyword>
<dbReference type="InterPro" id="IPR012336">
    <property type="entry name" value="Thioredoxin-like_fold"/>
</dbReference>
<gene>
    <name evidence="8" type="ORF">AZI86_10155</name>
</gene>
<proteinExistence type="inferred from homology"/>
<dbReference type="PROSITE" id="PS51352">
    <property type="entry name" value="THIOREDOXIN_2"/>
    <property type="match status" value="1"/>
</dbReference>
<sequence length="265" mass="29430">MKALKLFGIGALALSLVNCAPSAKQLKEAVEKDPSIVFAAIEKAPEQFIEVVNKAAQNAQKQAQEKAVAEEGKKRDEEFANPLKPAVEEGRVVWGPKDAKVTIIEYSDFECPYCAKGHSTVEEVMKAYPQDVKVVFKHLPLDFHPMAMPAARYFEAVAMQDGAKAKKFYDIIFENQGDLRSKKEGFLKDAAKRAGADMKKVEKDLNSEAITKRIEADMEEARKFNFSGTPGFLINGVSLRGAYPFPEFKEIIDRHLGKGGEKKTE</sequence>
<dbReference type="PANTHER" id="PTHR13887:SF14">
    <property type="entry name" value="DISULFIDE BOND FORMATION PROTEIN D"/>
    <property type="match status" value="1"/>
</dbReference>
<evidence type="ECO:0000259" key="7">
    <source>
        <dbReference type="PROSITE" id="PS51352"/>
    </source>
</evidence>
<evidence type="ECO:0000256" key="5">
    <source>
        <dbReference type="ARBA" id="ARBA00023284"/>
    </source>
</evidence>
<dbReference type="PANTHER" id="PTHR13887">
    <property type="entry name" value="GLUTATHIONE S-TRANSFERASE KAPPA"/>
    <property type="match status" value="1"/>
</dbReference>
<organism evidence="8 9">
    <name type="scientific">Bdellovibrio bacteriovorus</name>
    <dbReference type="NCBI Taxonomy" id="959"/>
    <lineage>
        <taxon>Bacteria</taxon>
        <taxon>Pseudomonadati</taxon>
        <taxon>Bdellovibrionota</taxon>
        <taxon>Bdellovibrionia</taxon>
        <taxon>Bdellovibrionales</taxon>
        <taxon>Pseudobdellovibrionaceae</taxon>
        <taxon>Bdellovibrio</taxon>
    </lineage>
</organism>
<comment type="caution">
    <text evidence="8">The sequence shown here is derived from an EMBL/GenBank/DDBJ whole genome shotgun (WGS) entry which is preliminary data.</text>
</comment>
<evidence type="ECO:0000256" key="3">
    <source>
        <dbReference type="ARBA" id="ARBA00023002"/>
    </source>
</evidence>
<dbReference type="Pfam" id="PF13462">
    <property type="entry name" value="Thioredoxin_4"/>
    <property type="match status" value="1"/>
</dbReference>
<keyword evidence="4" id="KW-1015">Disulfide bond</keyword>